<protein>
    <submittedName>
        <fullName evidence="2">Uncharacterized protein</fullName>
    </submittedName>
</protein>
<evidence type="ECO:0000313" key="3">
    <source>
        <dbReference type="Proteomes" id="UP001620626"/>
    </source>
</evidence>
<accession>A0ABD2LBJ8</accession>
<dbReference type="Gene3D" id="1.20.5.340">
    <property type="match status" value="1"/>
</dbReference>
<feature type="coiled-coil region" evidence="1">
    <location>
        <begin position="29"/>
        <end position="70"/>
    </location>
</feature>
<keyword evidence="1" id="KW-0175">Coiled coil</keyword>
<gene>
    <name evidence="2" type="ORF">niasHT_018585</name>
</gene>
<dbReference type="Proteomes" id="UP001620626">
    <property type="component" value="Unassembled WGS sequence"/>
</dbReference>
<dbReference type="AlphaFoldDB" id="A0ABD2LBJ8"/>
<organism evidence="2 3">
    <name type="scientific">Heterodera trifolii</name>
    <dbReference type="NCBI Taxonomy" id="157864"/>
    <lineage>
        <taxon>Eukaryota</taxon>
        <taxon>Metazoa</taxon>
        <taxon>Ecdysozoa</taxon>
        <taxon>Nematoda</taxon>
        <taxon>Chromadorea</taxon>
        <taxon>Rhabditida</taxon>
        <taxon>Tylenchina</taxon>
        <taxon>Tylenchomorpha</taxon>
        <taxon>Tylenchoidea</taxon>
        <taxon>Heteroderidae</taxon>
        <taxon>Heteroderinae</taxon>
        <taxon>Heterodera</taxon>
    </lineage>
</organism>
<proteinExistence type="predicted"/>
<keyword evidence="3" id="KW-1185">Reference proteome</keyword>
<dbReference type="EMBL" id="JBICBT010000467">
    <property type="protein sequence ID" value="KAL3112574.1"/>
    <property type="molecule type" value="Genomic_DNA"/>
</dbReference>
<evidence type="ECO:0000313" key="2">
    <source>
        <dbReference type="EMBL" id="KAL3112574.1"/>
    </source>
</evidence>
<comment type="caution">
    <text evidence="2">The sequence shown here is derived from an EMBL/GenBank/DDBJ whole genome shotgun (WGS) entry which is preliminary data.</text>
</comment>
<evidence type="ECO:0000256" key="1">
    <source>
        <dbReference type="SAM" id="Coils"/>
    </source>
</evidence>
<name>A0ABD2LBJ8_9BILA</name>
<sequence>MEIGKMDDRVQEMTKFDGKMANLEEGIGKMDKDLQMARLDGEMDNMKEEMATLEAKLDNLGGEMANSEMEMATEQEIGKTDNT</sequence>
<reference evidence="2 3" key="1">
    <citation type="submission" date="2024-10" db="EMBL/GenBank/DDBJ databases">
        <authorList>
            <person name="Kim D."/>
        </authorList>
    </citation>
    <scope>NUCLEOTIDE SEQUENCE [LARGE SCALE GENOMIC DNA]</scope>
    <source>
        <strain evidence="2">BH-2024</strain>
    </source>
</reference>